<keyword evidence="4" id="KW-1185">Reference proteome</keyword>
<sequence>MASSYRVGQAATAYAPPTRRASGSGAERRRKPGAQVGPIVPASLSALIECEVIPRLMVAHPAHRFGRPTEQGAQIDPLEVAMFAPLTMQVEADELLAQIEAMLDRGIGVETLLLDLLAPTAKALGEYWEQDRCDFVDVTMGLWRLQEIVHELSDRIPAERAGGEAASALFAPVPGDQHSFGTVVVEELFARNGWSTDRLCDATHAMLADRLADEWFDLIGLTASCECHIAALPSAIAALRSVSRNPHLCVMVGGPVFTRDPSLADQVGADGTARDARAALEVAEALLGAATRKACCTG</sequence>
<feature type="domain" description="B12-binding" evidence="2">
    <location>
        <begin position="165"/>
        <end position="293"/>
    </location>
</feature>
<organism evidence="3 4">
    <name type="scientific">Sphingomonas japonica</name>
    <dbReference type="NCBI Taxonomy" id="511662"/>
    <lineage>
        <taxon>Bacteria</taxon>
        <taxon>Pseudomonadati</taxon>
        <taxon>Pseudomonadota</taxon>
        <taxon>Alphaproteobacteria</taxon>
        <taxon>Sphingomonadales</taxon>
        <taxon>Sphingomonadaceae</taxon>
        <taxon>Sphingomonas</taxon>
    </lineage>
</organism>
<name>A0ABX0U1N4_9SPHN</name>
<evidence type="ECO:0000259" key="2">
    <source>
        <dbReference type="PROSITE" id="PS51332"/>
    </source>
</evidence>
<feature type="compositionally biased region" description="Low complexity" evidence="1">
    <location>
        <begin position="10"/>
        <end position="25"/>
    </location>
</feature>
<dbReference type="PROSITE" id="PS51332">
    <property type="entry name" value="B12_BINDING"/>
    <property type="match status" value="1"/>
</dbReference>
<feature type="region of interest" description="Disordered" evidence="1">
    <location>
        <begin position="1"/>
        <end position="37"/>
    </location>
</feature>
<dbReference type="Proteomes" id="UP000788153">
    <property type="component" value="Unassembled WGS sequence"/>
</dbReference>
<evidence type="ECO:0000256" key="1">
    <source>
        <dbReference type="SAM" id="MobiDB-lite"/>
    </source>
</evidence>
<reference evidence="3 4" key="1">
    <citation type="submission" date="2020-03" db="EMBL/GenBank/DDBJ databases">
        <title>Genomic Encyclopedia of Type Strains, Phase IV (KMG-IV): sequencing the most valuable type-strain genomes for metagenomic binning, comparative biology and taxonomic classification.</title>
        <authorList>
            <person name="Goeker M."/>
        </authorList>
    </citation>
    <scope>NUCLEOTIDE SEQUENCE [LARGE SCALE GENOMIC DNA]</scope>
    <source>
        <strain evidence="3 4">DSM 22753</strain>
    </source>
</reference>
<evidence type="ECO:0000313" key="4">
    <source>
        <dbReference type="Proteomes" id="UP000788153"/>
    </source>
</evidence>
<dbReference type="InterPro" id="IPR006158">
    <property type="entry name" value="Cobalamin-bd"/>
</dbReference>
<dbReference type="Gene3D" id="3.40.50.280">
    <property type="entry name" value="Cobalamin-binding domain"/>
    <property type="match status" value="1"/>
</dbReference>
<comment type="caution">
    <text evidence="3">The sequence shown here is derived from an EMBL/GenBank/DDBJ whole genome shotgun (WGS) entry which is preliminary data.</text>
</comment>
<dbReference type="Pfam" id="PF02310">
    <property type="entry name" value="B12-binding"/>
    <property type="match status" value="1"/>
</dbReference>
<evidence type="ECO:0000313" key="3">
    <source>
        <dbReference type="EMBL" id="NIJ24473.1"/>
    </source>
</evidence>
<dbReference type="SUPFAM" id="SSF52242">
    <property type="entry name" value="Cobalamin (vitamin B12)-binding domain"/>
    <property type="match status" value="1"/>
</dbReference>
<dbReference type="EMBL" id="JAASQP010000001">
    <property type="protein sequence ID" value="NIJ24473.1"/>
    <property type="molecule type" value="Genomic_DNA"/>
</dbReference>
<dbReference type="CDD" id="cd02065">
    <property type="entry name" value="B12-binding_like"/>
    <property type="match status" value="1"/>
</dbReference>
<dbReference type="InterPro" id="IPR036724">
    <property type="entry name" value="Cobalamin-bd_sf"/>
</dbReference>
<protein>
    <submittedName>
        <fullName evidence="3">Methanogenic corrinoid protein MtbC1</fullName>
    </submittedName>
</protein>
<dbReference type="RefSeq" id="WP_166745478.1">
    <property type="nucleotide sequence ID" value="NZ_BAAAEV010000001.1"/>
</dbReference>
<accession>A0ABX0U1N4</accession>
<proteinExistence type="predicted"/>
<gene>
    <name evidence="3" type="ORF">FHT01_002015</name>
</gene>